<keyword evidence="2" id="KW-1185">Reference proteome</keyword>
<gene>
    <name evidence="1" type="ORF">NEZAVI_LOCUS7815</name>
</gene>
<name>A0A9P0MLQ4_NEZVI</name>
<evidence type="ECO:0000313" key="2">
    <source>
        <dbReference type="Proteomes" id="UP001152798"/>
    </source>
</evidence>
<dbReference type="Proteomes" id="UP001152798">
    <property type="component" value="Chromosome 4"/>
</dbReference>
<proteinExistence type="predicted"/>
<protein>
    <submittedName>
        <fullName evidence="1">Uncharacterized protein</fullName>
    </submittedName>
</protein>
<accession>A0A9P0MLQ4</accession>
<organism evidence="1 2">
    <name type="scientific">Nezara viridula</name>
    <name type="common">Southern green stink bug</name>
    <name type="synonym">Cimex viridulus</name>
    <dbReference type="NCBI Taxonomy" id="85310"/>
    <lineage>
        <taxon>Eukaryota</taxon>
        <taxon>Metazoa</taxon>
        <taxon>Ecdysozoa</taxon>
        <taxon>Arthropoda</taxon>
        <taxon>Hexapoda</taxon>
        <taxon>Insecta</taxon>
        <taxon>Pterygota</taxon>
        <taxon>Neoptera</taxon>
        <taxon>Paraneoptera</taxon>
        <taxon>Hemiptera</taxon>
        <taxon>Heteroptera</taxon>
        <taxon>Panheteroptera</taxon>
        <taxon>Pentatomomorpha</taxon>
        <taxon>Pentatomoidea</taxon>
        <taxon>Pentatomidae</taxon>
        <taxon>Pentatominae</taxon>
        <taxon>Nezara</taxon>
    </lineage>
</organism>
<evidence type="ECO:0000313" key="1">
    <source>
        <dbReference type="EMBL" id="CAH1398094.1"/>
    </source>
</evidence>
<dbReference type="AlphaFoldDB" id="A0A9P0MLQ4"/>
<dbReference type="EMBL" id="OV725080">
    <property type="protein sequence ID" value="CAH1398094.1"/>
    <property type="molecule type" value="Genomic_DNA"/>
</dbReference>
<reference evidence="1" key="1">
    <citation type="submission" date="2022-01" db="EMBL/GenBank/DDBJ databases">
        <authorList>
            <person name="King R."/>
        </authorList>
    </citation>
    <scope>NUCLEOTIDE SEQUENCE</scope>
</reference>
<sequence>MATSATRLDSTPGNLLDRIRTRSGQGLEFWCGLDIAAGALHRGRMLKSFFRGTFRPPM</sequence>